<feature type="compositionally biased region" description="Low complexity" evidence="1">
    <location>
        <begin position="56"/>
        <end position="66"/>
    </location>
</feature>
<feature type="region of interest" description="Disordered" evidence="1">
    <location>
        <begin position="184"/>
        <end position="208"/>
    </location>
</feature>
<feature type="chain" id="PRO_5001597417" evidence="3">
    <location>
        <begin position="23"/>
        <end position="208"/>
    </location>
</feature>
<keyword evidence="2" id="KW-1133">Transmembrane helix</keyword>
<feature type="region of interest" description="Disordered" evidence="1">
    <location>
        <begin position="134"/>
        <end position="167"/>
    </location>
</feature>
<feature type="compositionally biased region" description="Basic and acidic residues" evidence="1">
    <location>
        <begin position="142"/>
        <end position="153"/>
    </location>
</feature>
<keyword evidence="2" id="KW-0812">Transmembrane</keyword>
<feature type="compositionally biased region" description="Basic and acidic residues" evidence="1">
    <location>
        <begin position="44"/>
        <end position="55"/>
    </location>
</feature>
<evidence type="ECO:0000313" key="5">
    <source>
        <dbReference type="Proteomes" id="UP000026915"/>
    </source>
</evidence>
<proteinExistence type="predicted"/>
<keyword evidence="3" id="KW-0732">Signal</keyword>
<feature type="signal peptide" evidence="3">
    <location>
        <begin position="1"/>
        <end position="22"/>
    </location>
</feature>
<evidence type="ECO:0000313" key="4">
    <source>
        <dbReference type="EMBL" id="EOY06761.1"/>
    </source>
</evidence>
<dbReference type="EMBL" id="CM001882">
    <property type="protein sequence ID" value="EOY06761.1"/>
    <property type="molecule type" value="Genomic_DNA"/>
</dbReference>
<gene>
    <name evidence="4" type="ORF">TCM_021393</name>
</gene>
<keyword evidence="2" id="KW-0472">Membrane</keyword>
<reference evidence="4 5" key="1">
    <citation type="journal article" date="2013" name="Genome Biol.">
        <title>The genome sequence of the most widely cultivated cacao type and its use to identify candidate genes regulating pod color.</title>
        <authorList>
            <person name="Motamayor J.C."/>
            <person name="Mockaitis K."/>
            <person name="Schmutz J."/>
            <person name="Haiminen N."/>
            <person name="Iii D.L."/>
            <person name="Cornejo O."/>
            <person name="Findley S.D."/>
            <person name="Zheng P."/>
            <person name="Utro F."/>
            <person name="Royaert S."/>
            <person name="Saski C."/>
            <person name="Jenkins J."/>
            <person name="Podicheti R."/>
            <person name="Zhao M."/>
            <person name="Scheffler B.E."/>
            <person name="Stack J.C."/>
            <person name="Feltus F.A."/>
            <person name="Mustiga G.M."/>
            <person name="Amores F."/>
            <person name="Phillips W."/>
            <person name="Marelli J.P."/>
            <person name="May G.D."/>
            <person name="Shapiro H."/>
            <person name="Ma J."/>
            <person name="Bustamante C.D."/>
            <person name="Schnell R.J."/>
            <person name="Main D."/>
            <person name="Gilbert D."/>
            <person name="Parida L."/>
            <person name="Kuhn D.N."/>
        </authorList>
    </citation>
    <scope>NUCLEOTIDE SEQUENCE [LARGE SCALE GENOMIC DNA]</scope>
    <source>
        <strain evidence="5">cv. Matina 1-6</strain>
    </source>
</reference>
<protein>
    <submittedName>
        <fullName evidence="4">Uncharacterized protein</fullName>
    </submittedName>
</protein>
<sequence>MKNLAMILFVLVLLLATLGADGKRMTLENNKRKLLGDQASTLGRKPDVGAKDAKDPAANNKGAATAGTAENNGVVGLVDTLREDGLSDTLSLADSRSIMKNLAMILFAFVLLLATLGADGKRMTLENNERKLLSDQSSTLGRKPDVGAKDAKDPAVNNKGAATAGTAENNGVVGLVDALREDGLPDTLSTHRQYKTANNPYVPSKSKE</sequence>
<feature type="compositionally biased region" description="Polar residues" evidence="1">
    <location>
        <begin position="187"/>
        <end position="201"/>
    </location>
</feature>
<dbReference type="InParanoid" id="A0A061EPJ5"/>
<dbReference type="AlphaFoldDB" id="A0A061EPJ5"/>
<evidence type="ECO:0000256" key="3">
    <source>
        <dbReference type="SAM" id="SignalP"/>
    </source>
</evidence>
<dbReference type="Gramene" id="EOY06761">
    <property type="protein sequence ID" value="EOY06761"/>
    <property type="gene ID" value="TCM_021393"/>
</dbReference>
<feature type="region of interest" description="Disordered" evidence="1">
    <location>
        <begin position="38"/>
        <end position="66"/>
    </location>
</feature>
<feature type="transmembrane region" description="Helical" evidence="2">
    <location>
        <begin position="98"/>
        <end position="118"/>
    </location>
</feature>
<evidence type="ECO:0000256" key="1">
    <source>
        <dbReference type="SAM" id="MobiDB-lite"/>
    </source>
</evidence>
<keyword evidence="5" id="KW-1185">Reference proteome</keyword>
<name>A0A061EPJ5_THECC</name>
<dbReference type="HOGENOM" id="CLU_1322947_0_0_1"/>
<accession>A0A061EPJ5</accession>
<organism evidence="4 5">
    <name type="scientific">Theobroma cacao</name>
    <name type="common">Cacao</name>
    <name type="synonym">Cocoa</name>
    <dbReference type="NCBI Taxonomy" id="3641"/>
    <lineage>
        <taxon>Eukaryota</taxon>
        <taxon>Viridiplantae</taxon>
        <taxon>Streptophyta</taxon>
        <taxon>Embryophyta</taxon>
        <taxon>Tracheophyta</taxon>
        <taxon>Spermatophyta</taxon>
        <taxon>Magnoliopsida</taxon>
        <taxon>eudicotyledons</taxon>
        <taxon>Gunneridae</taxon>
        <taxon>Pentapetalae</taxon>
        <taxon>rosids</taxon>
        <taxon>malvids</taxon>
        <taxon>Malvales</taxon>
        <taxon>Malvaceae</taxon>
        <taxon>Byttnerioideae</taxon>
        <taxon>Theobroma</taxon>
    </lineage>
</organism>
<evidence type="ECO:0000256" key="2">
    <source>
        <dbReference type="SAM" id="Phobius"/>
    </source>
</evidence>
<dbReference type="Proteomes" id="UP000026915">
    <property type="component" value="Chromosome 4"/>
</dbReference>
<feature type="compositionally biased region" description="Low complexity" evidence="1">
    <location>
        <begin position="155"/>
        <end position="167"/>
    </location>
</feature>